<dbReference type="GO" id="GO:0005576">
    <property type="term" value="C:extracellular region"/>
    <property type="evidence" value="ECO:0007669"/>
    <property type="project" value="UniProtKB-SubCell"/>
</dbReference>
<dbReference type="EMBL" id="JO844069">
    <property type="protein sequence ID" value="AEO35686.1"/>
    <property type="molecule type" value="mRNA"/>
</dbReference>
<evidence type="ECO:0000259" key="5">
    <source>
        <dbReference type="SMART" id="SM01318"/>
    </source>
</evidence>
<protein>
    <recommendedName>
        <fullName evidence="5">Single domain-containing protein</fullName>
    </recommendedName>
</protein>
<organism evidence="6">
    <name type="scientific">Amblyomma maculatum</name>
    <name type="common">Gulf Coast tick</name>
    <dbReference type="NCBI Taxonomy" id="34609"/>
    <lineage>
        <taxon>Eukaryota</taxon>
        <taxon>Metazoa</taxon>
        <taxon>Ecdysozoa</taxon>
        <taxon>Arthropoda</taxon>
        <taxon>Chelicerata</taxon>
        <taxon>Arachnida</taxon>
        <taxon>Acari</taxon>
        <taxon>Parasitiformes</taxon>
        <taxon>Ixodida</taxon>
        <taxon>Ixodoidea</taxon>
        <taxon>Ixodidae</taxon>
        <taxon>Amblyomminae</taxon>
        <taxon>Amblyomma</taxon>
    </lineage>
</organism>
<evidence type="ECO:0000256" key="4">
    <source>
        <dbReference type="SAM" id="SignalP"/>
    </source>
</evidence>
<evidence type="ECO:0000256" key="1">
    <source>
        <dbReference type="ARBA" id="ARBA00004613"/>
    </source>
</evidence>
<evidence type="ECO:0000313" key="6">
    <source>
        <dbReference type="EMBL" id="AEO35686.1"/>
    </source>
</evidence>
<name>G3MQB8_AMBMU</name>
<feature type="domain" description="Single" evidence="5">
    <location>
        <begin position="105"/>
        <end position="170"/>
    </location>
</feature>
<keyword evidence="4" id="KW-0732">Signal</keyword>
<keyword evidence="2" id="KW-0964">Secreted</keyword>
<feature type="domain" description="Single" evidence="5">
    <location>
        <begin position="37"/>
        <end position="99"/>
    </location>
</feature>
<reference evidence="6" key="1">
    <citation type="journal article" date="2011" name="PLoS ONE">
        <title>A deep insight into the sialotranscriptome of the gulf coast tick, Amblyomma maculatum.</title>
        <authorList>
            <person name="Karim S."/>
            <person name="Singh P."/>
            <person name="Ribeiro J.M."/>
        </authorList>
    </citation>
    <scope>NUCLEOTIDE SEQUENCE</scope>
    <source>
        <tissue evidence="6">Salivary gland</tissue>
    </source>
</reference>
<dbReference type="InterPro" id="IPR029277">
    <property type="entry name" value="SVWC_dom"/>
</dbReference>
<dbReference type="Pfam" id="PF15430">
    <property type="entry name" value="SVWC"/>
    <property type="match status" value="1"/>
</dbReference>
<evidence type="ECO:0000256" key="3">
    <source>
        <dbReference type="SAM" id="MobiDB-lite"/>
    </source>
</evidence>
<feature type="signal peptide" evidence="4">
    <location>
        <begin position="1"/>
        <end position="17"/>
    </location>
</feature>
<comment type="subcellular location">
    <subcellularLocation>
        <location evidence="1">Secreted</location>
    </subcellularLocation>
</comment>
<evidence type="ECO:0000256" key="2">
    <source>
        <dbReference type="ARBA" id="ARBA00022525"/>
    </source>
</evidence>
<proteinExistence type="evidence at transcript level"/>
<feature type="chain" id="PRO_5003447749" description="Single domain-containing protein" evidence="4">
    <location>
        <begin position="18"/>
        <end position="200"/>
    </location>
</feature>
<dbReference type="SMART" id="SM01318">
    <property type="entry name" value="SVWC"/>
    <property type="match status" value="2"/>
</dbReference>
<sequence>MLVRALLCGLILPMANSFDSSDLNILTVSVTMEGGKCVYKNHTFPSYYDPSGDNCELWTCNKPKHTVSVMGCSPLPPGCERKPKANSTFPKCCEKSCLNKTTPPCQTPDGTPLLEGGEYNSTKPCLRYECLNGTLIMEECPHPEPTDPRCSRSLAEEAPYPACCGAGIVCQHKGKAKGKGKGRGKDGKNKRKKRSSKKNL</sequence>
<accession>G3MQB8</accession>
<dbReference type="AlphaFoldDB" id="G3MQB8"/>
<feature type="region of interest" description="Disordered" evidence="3">
    <location>
        <begin position="172"/>
        <end position="200"/>
    </location>
</feature>